<feature type="compositionally biased region" description="Pro residues" evidence="1">
    <location>
        <begin position="205"/>
        <end position="214"/>
    </location>
</feature>
<evidence type="ECO:0000313" key="3">
    <source>
        <dbReference type="Proteomes" id="UP000323011"/>
    </source>
</evidence>
<feature type="compositionally biased region" description="Low complexity" evidence="1">
    <location>
        <begin position="10"/>
        <end position="21"/>
    </location>
</feature>
<name>A0A5A8CGE4_CAFRO</name>
<feature type="region of interest" description="Disordered" evidence="1">
    <location>
        <begin position="63"/>
        <end position="185"/>
    </location>
</feature>
<protein>
    <submittedName>
        <fullName evidence="2">Uncharacterized protein</fullName>
    </submittedName>
</protein>
<feature type="compositionally biased region" description="Polar residues" evidence="1">
    <location>
        <begin position="544"/>
        <end position="556"/>
    </location>
</feature>
<feature type="compositionally biased region" description="Pro residues" evidence="1">
    <location>
        <begin position="326"/>
        <end position="335"/>
    </location>
</feature>
<feature type="compositionally biased region" description="Low complexity" evidence="1">
    <location>
        <begin position="99"/>
        <end position="108"/>
    </location>
</feature>
<feature type="compositionally biased region" description="Basic and acidic residues" evidence="1">
    <location>
        <begin position="132"/>
        <end position="141"/>
    </location>
</feature>
<feature type="region of interest" description="Disordered" evidence="1">
    <location>
        <begin position="1"/>
        <end position="24"/>
    </location>
</feature>
<proteinExistence type="predicted"/>
<evidence type="ECO:0000313" key="2">
    <source>
        <dbReference type="EMBL" id="KAA0151677.1"/>
    </source>
</evidence>
<gene>
    <name evidence="2" type="ORF">FNF29_04363</name>
</gene>
<sequence>MIGRSSAPSAALKGAAGRKAGVPAIGHTRLPHAAAFSDPSGESGRDASCTLQAAVRGGLIGIVPGQAGGATRRRRASIGAPGMTPASSRSSLSAYDPPSSARSSSVAKVRAREALMESFRAPPARRSSVMRHAHEWAEKHSPSAGARGNRRDGRQVSPQHMPGSSFARSPTGRGNYPPADSAAAPAHRAELFSPIGGHVAAALDSPPPPPPPPADRATNGGPAAALASGASADEASHPNASLPADEQLDSAAPLSARLAAVERSISARLAAIDRQVQQDVIDAGYAADARGGAAEPTTAAGLRAERQRRFHDQRHWGSDLGHPAAAPAPVPPPPALSAGLRDRPTSRFSSLAASLTTHRRPSTGLPDASALRQLLAADEAAGPGHSALSVTDEERDRIWRAERERDAAKSRASAAERAAMVGARALINYGSLAVYRKRYGDQPGVALAGQGSAAAAAVSAADAAAGSGTNGTPAEPKLASATSKTASGVQAAPVSSPRRLSRAPRDVDVSVKDAAAAPRRSSSATRAPADRSATRLADEAFSRRLTSVRQGAGRSQSAHRRATIGGSRHAAPSSVRVGGKGKPKIRRSLADIVRASRALTTDADGNFVIAKAQ</sequence>
<evidence type="ECO:0000256" key="1">
    <source>
        <dbReference type="SAM" id="MobiDB-lite"/>
    </source>
</evidence>
<feature type="region of interest" description="Disordered" evidence="1">
    <location>
        <begin position="198"/>
        <end position="248"/>
    </location>
</feature>
<comment type="caution">
    <text evidence="2">The sequence shown here is derived from an EMBL/GenBank/DDBJ whole genome shotgun (WGS) entry which is preliminary data.</text>
</comment>
<dbReference type="AlphaFoldDB" id="A0A5A8CGE4"/>
<dbReference type="EMBL" id="VLTN01000025">
    <property type="protein sequence ID" value="KAA0151677.1"/>
    <property type="molecule type" value="Genomic_DNA"/>
</dbReference>
<reference evidence="2 3" key="1">
    <citation type="submission" date="2019-07" db="EMBL/GenBank/DDBJ databases">
        <title>Genomes of Cafeteria roenbergensis.</title>
        <authorList>
            <person name="Fischer M.G."/>
            <person name="Hackl T."/>
            <person name="Roman M."/>
        </authorList>
    </citation>
    <scope>NUCLEOTIDE SEQUENCE [LARGE SCALE GENOMIC DNA]</scope>
    <source>
        <strain evidence="2 3">BVI</strain>
    </source>
</reference>
<feature type="compositionally biased region" description="Low complexity" evidence="1">
    <location>
        <begin position="220"/>
        <end position="233"/>
    </location>
</feature>
<feature type="region of interest" description="Disordered" evidence="1">
    <location>
        <begin position="315"/>
        <end position="343"/>
    </location>
</feature>
<organism evidence="2 3">
    <name type="scientific">Cafeteria roenbergensis</name>
    <name type="common">Marine flagellate</name>
    <dbReference type="NCBI Taxonomy" id="33653"/>
    <lineage>
        <taxon>Eukaryota</taxon>
        <taxon>Sar</taxon>
        <taxon>Stramenopiles</taxon>
        <taxon>Bigyra</taxon>
        <taxon>Opalozoa</taxon>
        <taxon>Bicosoecida</taxon>
        <taxon>Cafeteriaceae</taxon>
        <taxon>Cafeteria</taxon>
    </lineage>
</organism>
<accession>A0A5A8CGE4</accession>
<feature type="region of interest" description="Disordered" evidence="1">
    <location>
        <begin position="464"/>
        <end position="585"/>
    </location>
</feature>
<feature type="compositionally biased region" description="Basic and acidic residues" evidence="1">
    <location>
        <begin position="528"/>
        <end position="542"/>
    </location>
</feature>
<feature type="compositionally biased region" description="Low complexity" evidence="1">
    <location>
        <begin position="512"/>
        <end position="527"/>
    </location>
</feature>
<dbReference type="Proteomes" id="UP000323011">
    <property type="component" value="Unassembled WGS sequence"/>
</dbReference>
<keyword evidence="3" id="KW-1185">Reference proteome</keyword>